<reference evidence="11" key="1">
    <citation type="submission" date="2021-05" db="EMBL/GenBank/DDBJ databases">
        <authorList>
            <person name="Alioto T."/>
            <person name="Alioto T."/>
            <person name="Gomez Garrido J."/>
        </authorList>
    </citation>
    <scope>NUCLEOTIDE SEQUENCE</scope>
</reference>
<dbReference type="PROSITE" id="PS50102">
    <property type="entry name" value="RRM"/>
    <property type="match status" value="1"/>
</dbReference>
<protein>
    <submittedName>
        <fullName evidence="11">DnaJ homolog subfamily C member 17</fullName>
    </submittedName>
</protein>
<dbReference type="InterPro" id="IPR035979">
    <property type="entry name" value="RBD_domain_sf"/>
</dbReference>
<dbReference type="GO" id="GO:0005737">
    <property type="term" value="C:cytoplasm"/>
    <property type="evidence" value="ECO:0007669"/>
    <property type="project" value="UniProtKB-SubCell"/>
</dbReference>
<dbReference type="Pfam" id="PF00076">
    <property type="entry name" value="RRM_1"/>
    <property type="match status" value="1"/>
</dbReference>
<feature type="region of interest" description="Disordered" evidence="8">
    <location>
        <begin position="92"/>
        <end position="116"/>
    </location>
</feature>
<dbReference type="CDD" id="cd06257">
    <property type="entry name" value="DnaJ"/>
    <property type="match status" value="1"/>
</dbReference>
<name>A0A8D8STU0_9HEMI</name>
<dbReference type="EMBL" id="HBUF01234127">
    <property type="protein sequence ID" value="CAG6674551.1"/>
    <property type="molecule type" value="Transcribed_RNA"/>
</dbReference>
<feature type="region of interest" description="Disordered" evidence="8">
    <location>
        <begin position="304"/>
        <end position="325"/>
    </location>
</feature>
<dbReference type="Gene3D" id="1.10.287.110">
    <property type="entry name" value="DnaJ domain"/>
    <property type="match status" value="1"/>
</dbReference>
<evidence type="ECO:0000256" key="3">
    <source>
        <dbReference type="ARBA" id="ARBA00022490"/>
    </source>
</evidence>
<dbReference type="InterPro" id="IPR036869">
    <property type="entry name" value="J_dom_sf"/>
</dbReference>
<dbReference type="Pfam" id="PF00226">
    <property type="entry name" value="DnaJ"/>
    <property type="match status" value="1"/>
</dbReference>
<dbReference type="SUPFAM" id="SSF46565">
    <property type="entry name" value="Chaperone J-domain"/>
    <property type="match status" value="1"/>
</dbReference>
<keyword evidence="3" id="KW-0963">Cytoplasm</keyword>
<evidence type="ECO:0000256" key="5">
    <source>
        <dbReference type="ARBA" id="ARBA00023186"/>
    </source>
</evidence>
<feature type="compositionally biased region" description="Polar residues" evidence="8">
    <location>
        <begin position="304"/>
        <end position="316"/>
    </location>
</feature>
<sequence length="412" mass="46614">MADIKDLDLYGLLELTIDSSEQEIRSAYRKKALKCHPDKNPDDKKAAETFHLLSKALEVLLDKSARDAYDSVIRRKEEVKIRNSKLDSTRKKFKEDLERREKEAEDERQRSYKANKSEEEILQQEIDRLRKEGSIRLQEEIKLIQAEINAAKELNDQNAKLNPENYRLKLKWKTKSKDPSKKLEEYNQEILTKIFSKYGPISILVISPKKPGSALLEFENAQSARRARLYELGLPGNPLQLTFLNSETEFLESKNQPKKPVFQTDIQFGSCSPLSNTGSSEEKTDSNSKSDLFPSFNLSSTINSNKPQSMFPSTNQSSSLFPSASESSNIFSSSQKSSTLFPSASESSNIISSSQKHRNMFPSGLFPSANLSSGLFTSQSNKLVPGSKKSNDVVDYEEAVLNQMRKAQEKQT</sequence>
<proteinExistence type="predicted"/>
<evidence type="ECO:0000256" key="7">
    <source>
        <dbReference type="PROSITE-ProRule" id="PRU00176"/>
    </source>
</evidence>
<evidence type="ECO:0000256" key="4">
    <source>
        <dbReference type="ARBA" id="ARBA00022884"/>
    </source>
</evidence>
<dbReference type="PRINTS" id="PR00625">
    <property type="entry name" value="JDOMAIN"/>
</dbReference>
<evidence type="ECO:0000313" key="11">
    <source>
        <dbReference type="EMBL" id="CAG6674551.1"/>
    </source>
</evidence>
<comment type="subcellular location">
    <subcellularLocation>
        <location evidence="2">Cytoplasm</location>
    </subcellularLocation>
    <subcellularLocation>
        <location evidence="1">Nucleus</location>
    </subcellularLocation>
</comment>
<feature type="domain" description="RRM" evidence="10">
    <location>
        <begin position="179"/>
        <end position="246"/>
    </location>
</feature>
<dbReference type="PROSITE" id="PS50076">
    <property type="entry name" value="DNAJ_2"/>
    <property type="match status" value="1"/>
</dbReference>
<dbReference type="PANTHER" id="PTHR44313:SF1">
    <property type="entry name" value="DNAJ HOMOLOG SUBFAMILY C MEMBER 17"/>
    <property type="match status" value="1"/>
</dbReference>
<dbReference type="CDD" id="cd12429">
    <property type="entry name" value="RRM_DNAJC17"/>
    <property type="match status" value="1"/>
</dbReference>
<dbReference type="InterPro" id="IPR000504">
    <property type="entry name" value="RRM_dom"/>
</dbReference>
<evidence type="ECO:0000259" key="10">
    <source>
        <dbReference type="PROSITE" id="PS50102"/>
    </source>
</evidence>
<dbReference type="SMART" id="SM00271">
    <property type="entry name" value="DnaJ"/>
    <property type="match status" value="1"/>
</dbReference>
<dbReference type="GO" id="GO:0000390">
    <property type="term" value="P:spliceosomal complex disassembly"/>
    <property type="evidence" value="ECO:0007669"/>
    <property type="project" value="TreeGrafter"/>
</dbReference>
<dbReference type="AlphaFoldDB" id="A0A8D8STU0"/>
<dbReference type="InterPro" id="IPR052094">
    <property type="entry name" value="Pre-mRNA-splicing_ERAD"/>
</dbReference>
<dbReference type="PANTHER" id="PTHR44313">
    <property type="entry name" value="DNAJ HOMOLOG SUBFAMILY C MEMBER 17"/>
    <property type="match status" value="1"/>
</dbReference>
<organism evidence="11">
    <name type="scientific">Cacopsylla melanoneura</name>
    <dbReference type="NCBI Taxonomy" id="428564"/>
    <lineage>
        <taxon>Eukaryota</taxon>
        <taxon>Metazoa</taxon>
        <taxon>Ecdysozoa</taxon>
        <taxon>Arthropoda</taxon>
        <taxon>Hexapoda</taxon>
        <taxon>Insecta</taxon>
        <taxon>Pterygota</taxon>
        <taxon>Neoptera</taxon>
        <taxon>Paraneoptera</taxon>
        <taxon>Hemiptera</taxon>
        <taxon>Sternorrhyncha</taxon>
        <taxon>Psylloidea</taxon>
        <taxon>Psyllidae</taxon>
        <taxon>Psyllinae</taxon>
        <taxon>Cacopsylla</taxon>
    </lineage>
</organism>
<keyword evidence="6" id="KW-0539">Nucleus</keyword>
<dbReference type="Gene3D" id="3.30.70.330">
    <property type="match status" value="1"/>
</dbReference>
<evidence type="ECO:0000259" key="9">
    <source>
        <dbReference type="PROSITE" id="PS50076"/>
    </source>
</evidence>
<dbReference type="GO" id="GO:0005681">
    <property type="term" value="C:spliceosomal complex"/>
    <property type="evidence" value="ECO:0007669"/>
    <property type="project" value="TreeGrafter"/>
</dbReference>
<evidence type="ECO:0000256" key="6">
    <source>
        <dbReference type="ARBA" id="ARBA00023242"/>
    </source>
</evidence>
<dbReference type="GO" id="GO:0003723">
    <property type="term" value="F:RNA binding"/>
    <property type="evidence" value="ECO:0007669"/>
    <property type="project" value="UniProtKB-UniRule"/>
</dbReference>
<dbReference type="InterPro" id="IPR034254">
    <property type="entry name" value="DNAJC17_RRM"/>
</dbReference>
<dbReference type="InterPro" id="IPR001623">
    <property type="entry name" value="DnaJ_domain"/>
</dbReference>
<keyword evidence="4 7" id="KW-0694">RNA-binding</keyword>
<evidence type="ECO:0000256" key="8">
    <source>
        <dbReference type="SAM" id="MobiDB-lite"/>
    </source>
</evidence>
<keyword evidence="5" id="KW-0143">Chaperone</keyword>
<dbReference type="SUPFAM" id="SSF54928">
    <property type="entry name" value="RNA-binding domain, RBD"/>
    <property type="match status" value="1"/>
</dbReference>
<accession>A0A8D8STU0</accession>
<dbReference type="InterPro" id="IPR012677">
    <property type="entry name" value="Nucleotide-bd_a/b_plait_sf"/>
</dbReference>
<evidence type="ECO:0000256" key="1">
    <source>
        <dbReference type="ARBA" id="ARBA00004123"/>
    </source>
</evidence>
<evidence type="ECO:0000256" key="2">
    <source>
        <dbReference type="ARBA" id="ARBA00004496"/>
    </source>
</evidence>
<feature type="domain" description="J" evidence="9">
    <location>
        <begin position="8"/>
        <end position="73"/>
    </location>
</feature>